<dbReference type="OrthoDB" id="2994402at2759"/>
<evidence type="ECO:0000313" key="3">
    <source>
        <dbReference type="Proteomes" id="UP000054279"/>
    </source>
</evidence>
<dbReference type="HOGENOM" id="CLU_500750_0_0_1"/>
<feature type="region of interest" description="Disordered" evidence="1">
    <location>
        <begin position="362"/>
        <end position="395"/>
    </location>
</feature>
<dbReference type="EMBL" id="KN837304">
    <property type="protein sequence ID" value="KIJ28525.1"/>
    <property type="molecule type" value="Genomic_DNA"/>
</dbReference>
<accession>A0A0C9UTN1</accession>
<gene>
    <name evidence="2" type="ORF">M422DRAFT_270214</name>
</gene>
<protein>
    <submittedName>
        <fullName evidence="2">Uncharacterized protein</fullName>
    </submittedName>
</protein>
<reference evidence="2 3" key="1">
    <citation type="submission" date="2014-06" db="EMBL/GenBank/DDBJ databases">
        <title>Evolutionary Origins and Diversification of the Mycorrhizal Mutualists.</title>
        <authorList>
            <consortium name="DOE Joint Genome Institute"/>
            <consortium name="Mycorrhizal Genomics Consortium"/>
            <person name="Kohler A."/>
            <person name="Kuo A."/>
            <person name="Nagy L.G."/>
            <person name="Floudas D."/>
            <person name="Copeland A."/>
            <person name="Barry K.W."/>
            <person name="Cichocki N."/>
            <person name="Veneault-Fourrey C."/>
            <person name="LaButti K."/>
            <person name="Lindquist E.A."/>
            <person name="Lipzen A."/>
            <person name="Lundell T."/>
            <person name="Morin E."/>
            <person name="Murat C."/>
            <person name="Riley R."/>
            <person name="Ohm R."/>
            <person name="Sun H."/>
            <person name="Tunlid A."/>
            <person name="Henrissat B."/>
            <person name="Grigoriev I.V."/>
            <person name="Hibbett D.S."/>
            <person name="Martin F."/>
        </authorList>
    </citation>
    <scope>NUCLEOTIDE SEQUENCE [LARGE SCALE GENOMIC DNA]</scope>
    <source>
        <strain evidence="2 3">SS14</strain>
    </source>
</reference>
<keyword evidence="3" id="KW-1185">Reference proteome</keyword>
<proteinExistence type="predicted"/>
<feature type="compositionally biased region" description="Low complexity" evidence="1">
    <location>
        <begin position="1"/>
        <end position="12"/>
    </location>
</feature>
<evidence type="ECO:0000313" key="2">
    <source>
        <dbReference type="EMBL" id="KIJ28525.1"/>
    </source>
</evidence>
<evidence type="ECO:0000256" key="1">
    <source>
        <dbReference type="SAM" id="MobiDB-lite"/>
    </source>
</evidence>
<name>A0A0C9UTN1_SPHS4</name>
<sequence length="544" mass="59839">MGNKRSLSAQRKSSARKKKKTAENPENGLEWEIIGTDVEPQETGAEKEVRCSTRVRKPPPSTLQSIQEEIEGNLNETDSLLMPSAPLISPPSTVTNSSTSANTWLWDDDRNYDDDIDFFQRDIEDALKVAKSKGKKTKDSGPGNDDLALFVTLPSGCSTASCQVQIYVKDGFDEAIHKIHEAMGCIDCSRKPTLQYKMSGTGRTPIELLERAHWDNLIIGACLAAKRKMVVPVEILVMEDWYMENLRKRNGVKQDLNAKKTATAGKGKSAAKTKHVELDSMDPVEENATPEDESAAAKDLEEFTRLKRHLSGCPIHNELNQYCKINKFGAHVLLTVSQVAGWAHALAIKTYGVTYDNPPRSQMFDDFHSKQPGVDGHSNPNRGQSAPPGPIDPNQTIAQTVQSVATAIAVVQSMKFAMDNPASAGTRPFVMEAPSLGAIGSNKAATEANIDGSESDIGAEDITYPEVKQFFEDLEKKEPHRKLTEFANALLKEDFYCIDELEGKTASFFIGAPFNLTMGNASFIEKKLKAAIQNARKVHRLQGK</sequence>
<dbReference type="AlphaFoldDB" id="A0A0C9UTN1"/>
<feature type="region of interest" description="Disordered" evidence="1">
    <location>
        <begin position="1"/>
        <end position="63"/>
    </location>
</feature>
<organism evidence="2 3">
    <name type="scientific">Sphaerobolus stellatus (strain SS14)</name>
    <dbReference type="NCBI Taxonomy" id="990650"/>
    <lineage>
        <taxon>Eukaryota</taxon>
        <taxon>Fungi</taxon>
        <taxon>Dikarya</taxon>
        <taxon>Basidiomycota</taxon>
        <taxon>Agaricomycotina</taxon>
        <taxon>Agaricomycetes</taxon>
        <taxon>Phallomycetidae</taxon>
        <taxon>Geastrales</taxon>
        <taxon>Sphaerobolaceae</taxon>
        <taxon>Sphaerobolus</taxon>
    </lineage>
</organism>
<dbReference type="Proteomes" id="UP000054279">
    <property type="component" value="Unassembled WGS sequence"/>
</dbReference>